<proteinExistence type="predicted"/>
<dbReference type="InterPro" id="IPR008942">
    <property type="entry name" value="ENTH_VHS"/>
</dbReference>
<accession>A0AAD1U5E5</accession>
<dbReference type="PROSITE" id="PS51391">
    <property type="entry name" value="CID"/>
    <property type="match status" value="1"/>
</dbReference>
<comment type="caution">
    <text evidence="2">The sequence shown here is derived from an EMBL/GenBank/DDBJ whole genome shotgun (WGS) entry which is preliminary data.</text>
</comment>
<name>A0AAD1U5E5_EUPCR</name>
<evidence type="ECO:0000313" key="2">
    <source>
        <dbReference type="EMBL" id="CAI2360817.1"/>
    </source>
</evidence>
<keyword evidence="3" id="KW-1185">Reference proteome</keyword>
<evidence type="ECO:0000259" key="1">
    <source>
        <dbReference type="PROSITE" id="PS51391"/>
    </source>
</evidence>
<feature type="domain" description="CID" evidence="1">
    <location>
        <begin position="1"/>
        <end position="111"/>
    </location>
</feature>
<sequence length="298" mass="34102">MIDEVLKFLASIPSKPDMDKRIIQLLIVKINKADSLSKLPKLVLLTEIAKRETERFKKHLEPRLLQIFCQTFLKNANGDYRLELMKIFKSWRGIFSDKTLNGISDRLKLSDIEKELTLKSNNSPKHNVPSITLKHPSSVAIQENMRERQYSYPSQLSSQTDFYSQSIDSEQAHSYENLGCSQPINASNMPGMHLSSSPTQSETSFGIYSQTDLMHQNSASGYWQPQDPQTNLEESQNYTYYKNLYEQMLGMIPMVEEILRKGKTCGVPPPLGLPSLQKYSEIGPLNIDQYKRICEKQG</sequence>
<dbReference type="Proteomes" id="UP001295684">
    <property type="component" value="Unassembled WGS sequence"/>
</dbReference>
<dbReference type="AlphaFoldDB" id="A0AAD1U5E5"/>
<organism evidence="2 3">
    <name type="scientific">Euplotes crassus</name>
    <dbReference type="NCBI Taxonomy" id="5936"/>
    <lineage>
        <taxon>Eukaryota</taxon>
        <taxon>Sar</taxon>
        <taxon>Alveolata</taxon>
        <taxon>Ciliophora</taxon>
        <taxon>Intramacronucleata</taxon>
        <taxon>Spirotrichea</taxon>
        <taxon>Hypotrichia</taxon>
        <taxon>Euplotida</taxon>
        <taxon>Euplotidae</taxon>
        <taxon>Moneuplotes</taxon>
    </lineage>
</organism>
<dbReference type="EMBL" id="CAMPGE010002012">
    <property type="protein sequence ID" value="CAI2360817.1"/>
    <property type="molecule type" value="Genomic_DNA"/>
</dbReference>
<dbReference type="SUPFAM" id="SSF48464">
    <property type="entry name" value="ENTH/VHS domain"/>
    <property type="match status" value="1"/>
</dbReference>
<evidence type="ECO:0000313" key="3">
    <source>
        <dbReference type="Proteomes" id="UP001295684"/>
    </source>
</evidence>
<dbReference type="Gene3D" id="1.25.40.90">
    <property type="match status" value="1"/>
</dbReference>
<reference evidence="2" key="1">
    <citation type="submission" date="2023-07" db="EMBL/GenBank/DDBJ databases">
        <authorList>
            <consortium name="AG Swart"/>
            <person name="Singh M."/>
            <person name="Singh A."/>
            <person name="Seah K."/>
            <person name="Emmerich C."/>
        </authorList>
    </citation>
    <scope>NUCLEOTIDE SEQUENCE</scope>
    <source>
        <strain evidence="2">DP1</strain>
    </source>
</reference>
<dbReference type="InterPro" id="IPR006569">
    <property type="entry name" value="CID_dom"/>
</dbReference>
<gene>
    <name evidence="2" type="ORF">ECRASSUSDP1_LOCUS2123</name>
</gene>
<protein>
    <recommendedName>
        <fullName evidence="1">CID domain-containing protein</fullName>
    </recommendedName>
</protein>